<dbReference type="Proteomes" id="UP001227230">
    <property type="component" value="Chromosome 18"/>
</dbReference>
<name>A0ABY9DUI9_VITVI</name>
<gene>
    <name evidence="1" type="ORF">VitviT2T_028851</name>
</gene>
<sequence length="60" mass="6808">MGIEEDNIRKYTTPAYRAPEVEWKTMLFDKLVLTFCSKNVDSHFLPFPVLDVGICSGGNL</sequence>
<protein>
    <submittedName>
        <fullName evidence="1">Uncharacterized protein</fullName>
    </submittedName>
</protein>
<evidence type="ECO:0000313" key="2">
    <source>
        <dbReference type="Proteomes" id="UP001227230"/>
    </source>
</evidence>
<organism evidence="1 2">
    <name type="scientific">Vitis vinifera</name>
    <name type="common">Grape</name>
    <dbReference type="NCBI Taxonomy" id="29760"/>
    <lineage>
        <taxon>Eukaryota</taxon>
        <taxon>Viridiplantae</taxon>
        <taxon>Streptophyta</taxon>
        <taxon>Embryophyta</taxon>
        <taxon>Tracheophyta</taxon>
        <taxon>Spermatophyta</taxon>
        <taxon>Magnoliopsida</taxon>
        <taxon>eudicotyledons</taxon>
        <taxon>Gunneridae</taxon>
        <taxon>Pentapetalae</taxon>
        <taxon>rosids</taxon>
        <taxon>Vitales</taxon>
        <taxon>Vitaceae</taxon>
        <taxon>Viteae</taxon>
        <taxon>Vitis</taxon>
    </lineage>
</organism>
<evidence type="ECO:0000313" key="1">
    <source>
        <dbReference type="EMBL" id="WKA11345.1"/>
    </source>
</evidence>
<reference evidence="1 2" key="1">
    <citation type="journal article" date="2023" name="Hortic Res">
        <title>The complete reference genome for grapevine (Vitis vinifera L.) genetics and breeding.</title>
        <authorList>
            <person name="Shi X."/>
            <person name="Cao S."/>
            <person name="Wang X."/>
            <person name="Huang S."/>
            <person name="Wang Y."/>
            <person name="Liu Z."/>
            <person name="Liu W."/>
            <person name="Leng X."/>
            <person name="Peng Y."/>
            <person name="Wang N."/>
            <person name="Wang Y."/>
            <person name="Ma Z."/>
            <person name="Xu X."/>
            <person name="Zhang F."/>
            <person name="Xue H."/>
            <person name="Zhong H."/>
            <person name="Wang Y."/>
            <person name="Zhang K."/>
            <person name="Velt A."/>
            <person name="Avia K."/>
            <person name="Holtgrawe D."/>
            <person name="Grimplet J."/>
            <person name="Matus J.T."/>
            <person name="Ware D."/>
            <person name="Wu X."/>
            <person name="Wang H."/>
            <person name="Liu C."/>
            <person name="Fang Y."/>
            <person name="Rustenholz C."/>
            <person name="Cheng Z."/>
            <person name="Xiao H."/>
            <person name="Zhou Y."/>
        </authorList>
    </citation>
    <scope>NUCLEOTIDE SEQUENCE [LARGE SCALE GENOMIC DNA]</scope>
    <source>
        <strain evidence="2">cv. Pinot noir / PN40024</strain>
        <tissue evidence="1">Leaf</tissue>
    </source>
</reference>
<dbReference type="EMBL" id="CP126665">
    <property type="protein sequence ID" value="WKA11345.1"/>
    <property type="molecule type" value="Genomic_DNA"/>
</dbReference>
<proteinExistence type="predicted"/>
<keyword evidence="2" id="KW-1185">Reference proteome</keyword>
<accession>A0ABY9DUI9</accession>